<dbReference type="Gene3D" id="1.20.1090.10">
    <property type="entry name" value="Dehydroquinate synthase-like - alpha domain"/>
    <property type="match status" value="1"/>
</dbReference>
<gene>
    <name evidence="5" type="ORF">MICPUCDRAFT_10609</name>
</gene>
<dbReference type="PANTHER" id="PTHR11496">
    <property type="entry name" value="ALCOHOL DEHYDROGENASE"/>
    <property type="match status" value="1"/>
</dbReference>
<dbReference type="eggNOG" id="KOG3857">
    <property type="taxonomic scope" value="Eukaryota"/>
</dbReference>
<keyword evidence="6" id="KW-1185">Reference proteome</keyword>
<evidence type="ECO:0000259" key="4">
    <source>
        <dbReference type="Pfam" id="PF25137"/>
    </source>
</evidence>
<keyword evidence="2" id="KW-0560">Oxidoreductase</keyword>
<comment type="similarity">
    <text evidence="1">Belongs to the iron-containing alcohol dehydrogenase family.</text>
</comment>
<feature type="domain" description="Fe-containing alcohol dehydrogenase-like C-terminal" evidence="4">
    <location>
        <begin position="194"/>
        <end position="359"/>
    </location>
</feature>
<dbReference type="Pfam" id="PF25137">
    <property type="entry name" value="ADH_Fe_C"/>
    <property type="match status" value="1"/>
</dbReference>
<evidence type="ECO:0000259" key="3">
    <source>
        <dbReference type="Pfam" id="PF00465"/>
    </source>
</evidence>
<dbReference type="STRING" id="564608.C1MPA3"/>
<dbReference type="InterPro" id="IPR001670">
    <property type="entry name" value="ADH_Fe/GldA"/>
</dbReference>
<dbReference type="GO" id="GO:0004022">
    <property type="term" value="F:alcohol dehydrogenase (NAD+) activity"/>
    <property type="evidence" value="ECO:0007669"/>
    <property type="project" value="TreeGrafter"/>
</dbReference>
<organism evidence="6">
    <name type="scientific">Micromonas pusilla (strain CCMP1545)</name>
    <name type="common">Picoplanktonic green alga</name>
    <dbReference type="NCBI Taxonomy" id="564608"/>
    <lineage>
        <taxon>Eukaryota</taxon>
        <taxon>Viridiplantae</taxon>
        <taxon>Chlorophyta</taxon>
        <taxon>Mamiellophyceae</taxon>
        <taxon>Mamiellales</taxon>
        <taxon>Mamiellaceae</taxon>
        <taxon>Micromonas</taxon>
    </lineage>
</organism>
<feature type="domain" description="Alcohol dehydrogenase iron-type/glycerol dehydrogenase GldA" evidence="3">
    <location>
        <begin position="6"/>
        <end position="181"/>
    </location>
</feature>
<dbReference type="RefSeq" id="XP_003057250.1">
    <property type="nucleotide sequence ID" value="XM_003057204.1"/>
</dbReference>
<dbReference type="OrthoDB" id="339764at2759"/>
<accession>C1MPA3</accession>
<protein>
    <submittedName>
        <fullName evidence="5">Predicted protein</fullName>
    </submittedName>
</protein>
<dbReference type="InterPro" id="IPR039697">
    <property type="entry name" value="Alcohol_dehydrogenase_Fe"/>
</dbReference>
<dbReference type="AlphaFoldDB" id="C1MPA3"/>
<dbReference type="PANTHER" id="PTHR11496:SF102">
    <property type="entry name" value="ALCOHOL DEHYDROGENASE 4"/>
    <property type="match status" value="1"/>
</dbReference>
<dbReference type="GeneID" id="9682225"/>
<dbReference type="FunFam" id="3.40.50.1970:FF:000003">
    <property type="entry name" value="Alcohol dehydrogenase, iron-containing"/>
    <property type="match status" value="1"/>
</dbReference>
<proteinExistence type="inferred from homology"/>
<dbReference type="InterPro" id="IPR056798">
    <property type="entry name" value="ADH_Fe_C"/>
</dbReference>
<dbReference type="SUPFAM" id="SSF56796">
    <property type="entry name" value="Dehydroquinate synthase-like"/>
    <property type="match status" value="1"/>
</dbReference>
<feature type="non-terminal residue" evidence="5">
    <location>
        <position position="360"/>
    </location>
</feature>
<feature type="non-terminal residue" evidence="5">
    <location>
        <position position="1"/>
    </location>
</feature>
<evidence type="ECO:0000313" key="5">
    <source>
        <dbReference type="EMBL" id="EEH58895.1"/>
    </source>
</evidence>
<evidence type="ECO:0000256" key="2">
    <source>
        <dbReference type="ARBA" id="ARBA00023002"/>
    </source>
</evidence>
<reference evidence="5 6" key="1">
    <citation type="journal article" date="2009" name="Science">
        <title>Green evolution and dynamic adaptations revealed by genomes of the marine picoeukaryotes Micromonas.</title>
        <authorList>
            <person name="Worden A.Z."/>
            <person name="Lee J.H."/>
            <person name="Mock T."/>
            <person name="Rouze P."/>
            <person name="Simmons M.P."/>
            <person name="Aerts A.L."/>
            <person name="Allen A.E."/>
            <person name="Cuvelier M.L."/>
            <person name="Derelle E."/>
            <person name="Everett M.V."/>
            <person name="Foulon E."/>
            <person name="Grimwood J."/>
            <person name="Gundlach H."/>
            <person name="Henrissat B."/>
            <person name="Napoli C."/>
            <person name="McDonald S.M."/>
            <person name="Parker M.S."/>
            <person name="Rombauts S."/>
            <person name="Salamov A."/>
            <person name="Von Dassow P."/>
            <person name="Badger J.H."/>
            <person name="Coutinho P.M."/>
            <person name="Demir E."/>
            <person name="Dubchak I."/>
            <person name="Gentemann C."/>
            <person name="Eikrem W."/>
            <person name="Gready J.E."/>
            <person name="John U."/>
            <person name="Lanier W."/>
            <person name="Lindquist E.A."/>
            <person name="Lucas S."/>
            <person name="Mayer K.F."/>
            <person name="Moreau H."/>
            <person name="Not F."/>
            <person name="Otillar R."/>
            <person name="Panaud O."/>
            <person name="Pangilinan J."/>
            <person name="Paulsen I."/>
            <person name="Piegu B."/>
            <person name="Poliakov A."/>
            <person name="Robbens S."/>
            <person name="Schmutz J."/>
            <person name="Toulza E."/>
            <person name="Wyss T."/>
            <person name="Zelensky A."/>
            <person name="Zhou K."/>
            <person name="Armbrust E.V."/>
            <person name="Bhattacharya D."/>
            <person name="Goodenough U.W."/>
            <person name="Van de Peer Y."/>
            <person name="Grigoriev I.V."/>
        </authorList>
    </citation>
    <scope>NUCLEOTIDE SEQUENCE [LARGE SCALE GENOMIC DNA]</scope>
    <source>
        <strain evidence="5 6">CCMP1545</strain>
    </source>
</reference>
<dbReference type="OMA" id="NLMGAGC"/>
<evidence type="ECO:0000256" key="1">
    <source>
        <dbReference type="ARBA" id="ARBA00007358"/>
    </source>
</evidence>
<sequence>SFFAPPFSLLGQGALQRLGNVVSESGAKRCLVVSQTKHLRDEDEKDVLKRLCKELFDAGTDAFIFSDVELNATTENVAAALLMAYEYDVDSIISAGGGSAHDVAKAVRALYRNPEQDAVQELVGVDEIAAGWIPAVPHFAVSTCMGACSALTRLAVITDPLHQETLEIVDWRITPSVSCDDTLLMLEQPREIIAAAGVESLAHACEAFLSNASTPVTDANALHAIRLLSSYLRAAVTSTPKDTKALDMINYGMFLAGVSFNSAGLGLSHAIANALCAKYINLLSSELLAVMLPHVLEFYGEQSEEMNDDAAELFVDLAEAMGCPKTSSPASAVKCVVQSVARLVSDVELPQTLSEVNARQ</sequence>
<name>C1MPA3_MICPC</name>
<evidence type="ECO:0000313" key="6">
    <source>
        <dbReference type="Proteomes" id="UP000001876"/>
    </source>
</evidence>
<dbReference type="Gene3D" id="3.40.50.1970">
    <property type="match status" value="1"/>
</dbReference>
<dbReference type="GO" id="GO:0046872">
    <property type="term" value="F:metal ion binding"/>
    <property type="evidence" value="ECO:0007669"/>
    <property type="project" value="InterPro"/>
</dbReference>
<dbReference type="Pfam" id="PF00465">
    <property type="entry name" value="Fe-ADH"/>
    <property type="match status" value="1"/>
</dbReference>
<dbReference type="KEGG" id="mpp:MICPUCDRAFT_10609"/>
<dbReference type="EMBL" id="GG663737">
    <property type="protein sequence ID" value="EEH58895.1"/>
    <property type="molecule type" value="Genomic_DNA"/>
</dbReference>
<dbReference type="Proteomes" id="UP000001876">
    <property type="component" value="Unassembled WGS sequence"/>
</dbReference>